<dbReference type="PRINTS" id="PR00387">
    <property type="entry name" value="PDIESTERASE1"/>
</dbReference>
<dbReference type="PROSITE" id="PS00126">
    <property type="entry name" value="PDEASE_I_1"/>
    <property type="match status" value="1"/>
</dbReference>
<dbReference type="InterPro" id="IPR029016">
    <property type="entry name" value="GAF-like_dom_sf"/>
</dbReference>
<evidence type="ECO:0000256" key="2">
    <source>
        <dbReference type="ARBA" id="ARBA00022723"/>
    </source>
</evidence>
<dbReference type="PANTHER" id="PTHR11347">
    <property type="entry name" value="CYCLIC NUCLEOTIDE PHOSPHODIESTERASE"/>
    <property type="match status" value="1"/>
</dbReference>
<dbReference type="OrthoDB" id="546632at2759"/>
<comment type="similarity">
    <text evidence="1 6">Belongs to the cyclic nucleotide phosphodiesterase family.</text>
</comment>
<dbReference type="GO" id="GO:0007165">
    <property type="term" value="P:signal transduction"/>
    <property type="evidence" value="ECO:0007669"/>
    <property type="project" value="InterPro"/>
</dbReference>
<evidence type="ECO:0000259" key="8">
    <source>
        <dbReference type="PROSITE" id="PS51845"/>
    </source>
</evidence>
<dbReference type="Gene3D" id="3.30.450.40">
    <property type="match status" value="2"/>
</dbReference>
<feature type="active site" description="Proton donor" evidence="4">
    <location>
        <position position="544"/>
    </location>
</feature>
<dbReference type="AlphaFoldDB" id="A0A9P0AWU3"/>
<proteinExistence type="inferred from homology"/>
<keyword evidence="3 6" id="KW-0378">Hydrolase</keyword>
<dbReference type="InterPro" id="IPR023174">
    <property type="entry name" value="PDEase_CS"/>
</dbReference>
<name>A0A9P0AWU3_BRAAE</name>
<feature type="region of interest" description="Disordered" evidence="7">
    <location>
        <begin position="1"/>
        <end position="28"/>
    </location>
</feature>
<feature type="binding site" evidence="5">
    <location>
        <position position="582"/>
    </location>
    <ligand>
        <name>Zn(2+)</name>
        <dbReference type="ChEBI" id="CHEBI:29105"/>
        <label>2</label>
    </ligand>
</feature>
<feature type="binding site" evidence="5">
    <location>
        <position position="581"/>
    </location>
    <ligand>
        <name>Zn(2+)</name>
        <dbReference type="ChEBI" id="CHEBI:29105"/>
        <label>1</label>
    </ligand>
</feature>
<dbReference type="InterPro" id="IPR036971">
    <property type="entry name" value="PDEase_catalytic_dom_sf"/>
</dbReference>
<dbReference type="GO" id="GO:0004114">
    <property type="term" value="F:3',5'-cyclic-nucleotide phosphodiesterase activity"/>
    <property type="evidence" value="ECO:0007669"/>
    <property type="project" value="InterPro"/>
</dbReference>
<sequence>MSSSKESILSTPVSVYEKGSPSGSLKKESRNIKNEFPVDIDATDKAVKRVIAPYLQRQPKKHGILKTQEKKSAITRYEIKYKAEELFGDRKAFLSDFIDLPSVMWQSADVLKLVTNSTGITLYMVDEPRNEIYLVPKAIFNDRHKVNWKIQLNSTVAAYVVYKKEYVMLEDILNDDRFPNGLGYNDGLVKSVLAVPILTPEGDCFGVIEMHKDIFSDNYNHEDLKISILVASWMGTAIHQNRERVALQKQKKINECLLGDFLGPNISPQIRFYCVPKSSQTKKLSSFTDLIKCFFTSDLPLAKMIGEIMKLAKVSIKAEKGCFFVIEPESEELLADIFEEGIDEGMYKKNVKIKLTRDRGIAGLVARQKITIKLNDMYRDSKNKEIDDKTGFITRCIMSTPILSGGEVIGVVQVVNKSEPYEHFTRTDEDLFKVFSVYSALALHFDKLRQSVTKNVVLNRLYTDILLRHIGPCYHDLENLNSNLDVQIPEDFDSWSYQMNDSEYMPQRIIYMFKKVIGLNYLHSTKLNEFVLTVKKVHTNNYYHNIEHAFLVTHCVYNILIRNDIFTKIEQMGLMIAALTHDIHHRGVTNRFLHATNDNLSQLYNEYPQQNNNFKITMTILEHCQLFKNVTPDEQTDIYNEIKANIISTDSSAFFKCKQNLADKNLKTFDLKNEINRDLLKTLIMYSSEICCAARPFMVAKYCLNNLLKELFEQSDKEIDLGFSPISLANRDKEFFKVHNSLKFQTVIVIPCYEMLLRYLPNTRVLLTEAIRLREAFREILEMKGVKHWRPFESIVSKGN</sequence>
<evidence type="ECO:0000313" key="9">
    <source>
        <dbReference type="EMBL" id="CAH0549249.1"/>
    </source>
</evidence>
<feature type="binding site" evidence="5">
    <location>
        <position position="548"/>
    </location>
    <ligand>
        <name>Zn(2+)</name>
        <dbReference type="ChEBI" id="CHEBI:29105"/>
        <label>1</label>
    </ligand>
</feature>
<evidence type="ECO:0000256" key="5">
    <source>
        <dbReference type="PIRSR" id="PIRSR623088-3"/>
    </source>
</evidence>
<dbReference type="InterPro" id="IPR023088">
    <property type="entry name" value="PDEase"/>
</dbReference>
<evidence type="ECO:0000313" key="10">
    <source>
        <dbReference type="Proteomes" id="UP001154078"/>
    </source>
</evidence>
<dbReference type="Gene3D" id="1.10.1300.10">
    <property type="entry name" value="3'5'-cyclic nucleotide phosphodiesterase, catalytic domain"/>
    <property type="match status" value="1"/>
</dbReference>
<dbReference type="InterPro" id="IPR002073">
    <property type="entry name" value="PDEase_catalytic_dom"/>
</dbReference>
<evidence type="ECO:0000256" key="1">
    <source>
        <dbReference type="ARBA" id="ARBA00007648"/>
    </source>
</evidence>
<dbReference type="Pfam" id="PF13185">
    <property type="entry name" value="GAF_2"/>
    <property type="match status" value="1"/>
</dbReference>
<evidence type="ECO:0000256" key="3">
    <source>
        <dbReference type="ARBA" id="ARBA00022801"/>
    </source>
</evidence>
<reference evidence="9" key="1">
    <citation type="submission" date="2021-12" db="EMBL/GenBank/DDBJ databases">
        <authorList>
            <person name="King R."/>
        </authorList>
    </citation>
    <scope>NUCLEOTIDE SEQUENCE</scope>
</reference>
<feature type="binding site" evidence="5">
    <location>
        <position position="582"/>
    </location>
    <ligand>
        <name>Zn(2+)</name>
        <dbReference type="ChEBI" id="CHEBI:29105"/>
        <label>1</label>
    </ligand>
</feature>
<gene>
    <name evidence="9" type="ORF">MELIAE_LOCUS2448</name>
</gene>
<dbReference type="Pfam" id="PF00233">
    <property type="entry name" value="PDEase_I"/>
    <property type="match status" value="1"/>
</dbReference>
<dbReference type="Proteomes" id="UP001154078">
    <property type="component" value="Chromosome 11"/>
</dbReference>
<dbReference type="SMART" id="SM00065">
    <property type="entry name" value="GAF"/>
    <property type="match status" value="2"/>
</dbReference>
<dbReference type="SUPFAM" id="SSF55781">
    <property type="entry name" value="GAF domain-like"/>
    <property type="match status" value="2"/>
</dbReference>
<keyword evidence="2 5" id="KW-0479">Metal-binding</keyword>
<dbReference type="InterPro" id="IPR003018">
    <property type="entry name" value="GAF"/>
</dbReference>
<evidence type="ECO:0000256" key="6">
    <source>
        <dbReference type="RuleBase" id="RU363067"/>
    </source>
</evidence>
<evidence type="ECO:0000256" key="4">
    <source>
        <dbReference type="PIRSR" id="PIRSR623088-1"/>
    </source>
</evidence>
<evidence type="ECO:0000256" key="7">
    <source>
        <dbReference type="SAM" id="MobiDB-lite"/>
    </source>
</evidence>
<dbReference type="SUPFAM" id="SSF109604">
    <property type="entry name" value="HD-domain/PDEase-like"/>
    <property type="match status" value="1"/>
</dbReference>
<feature type="domain" description="PDEase" evidence="8">
    <location>
        <begin position="458"/>
        <end position="784"/>
    </location>
</feature>
<protein>
    <recommendedName>
        <fullName evidence="6">Phosphodiesterase</fullName>
        <ecNumber evidence="6">3.1.4.-</ecNumber>
    </recommendedName>
</protein>
<dbReference type="Pfam" id="PF13492">
    <property type="entry name" value="GAF_3"/>
    <property type="match status" value="1"/>
</dbReference>
<accession>A0A9P0AWU3</accession>
<dbReference type="GO" id="GO:0046872">
    <property type="term" value="F:metal ion binding"/>
    <property type="evidence" value="ECO:0007669"/>
    <property type="project" value="UniProtKB-KW"/>
</dbReference>
<keyword evidence="10" id="KW-1185">Reference proteome</keyword>
<dbReference type="PROSITE" id="PS51845">
    <property type="entry name" value="PDEASE_I_2"/>
    <property type="match status" value="1"/>
</dbReference>
<dbReference type="EMBL" id="OV121142">
    <property type="protein sequence ID" value="CAH0549249.1"/>
    <property type="molecule type" value="Genomic_DNA"/>
</dbReference>
<dbReference type="EC" id="3.1.4.-" evidence="6"/>
<comment type="cofactor">
    <cofactor evidence="6">
        <name>a divalent metal cation</name>
        <dbReference type="ChEBI" id="CHEBI:60240"/>
    </cofactor>
    <text evidence="6">Binds 2 divalent metal cations per subunit. Site 1 may preferentially bind zinc ions, while site 2 has a preference for magnesium and/or manganese ions.</text>
</comment>
<organism evidence="9 10">
    <name type="scientific">Brassicogethes aeneus</name>
    <name type="common">Rape pollen beetle</name>
    <name type="synonym">Meligethes aeneus</name>
    <dbReference type="NCBI Taxonomy" id="1431903"/>
    <lineage>
        <taxon>Eukaryota</taxon>
        <taxon>Metazoa</taxon>
        <taxon>Ecdysozoa</taxon>
        <taxon>Arthropoda</taxon>
        <taxon>Hexapoda</taxon>
        <taxon>Insecta</taxon>
        <taxon>Pterygota</taxon>
        <taxon>Neoptera</taxon>
        <taxon>Endopterygota</taxon>
        <taxon>Coleoptera</taxon>
        <taxon>Polyphaga</taxon>
        <taxon>Cucujiformia</taxon>
        <taxon>Nitidulidae</taxon>
        <taxon>Meligethinae</taxon>
        <taxon>Brassicogethes</taxon>
    </lineage>
</organism>
<feature type="compositionally biased region" description="Polar residues" evidence="7">
    <location>
        <begin position="1"/>
        <end position="13"/>
    </location>
</feature>